<dbReference type="InterPro" id="IPR001763">
    <property type="entry name" value="Rhodanese-like_dom"/>
</dbReference>
<evidence type="ECO:0000313" key="9">
    <source>
        <dbReference type="Proteomes" id="UP000179467"/>
    </source>
</evidence>
<name>A0A1S1HLZ3_9SPHN</name>
<keyword evidence="4" id="KW-0677">Repeat</keyword>
<evidence type="ECO:0000256" key="5">
    <source>
        <dbReference type="ARBA" id="ARBA00051793"/>
    </source>
</evidence>
<evidence type="ECO:0000256" key="4">
    <source>
        <dbReference type="ARBA" id="ARBA00022737"/>
    </source>
</evidence>
<evidence type="ECO:0000256" key="3">
    <source>
        <dbReference type="ARBA" id="ARBA00022679"/>
    </source>
</evidence>
<keyword evidence="3 6" id="KW-0808">Transferase</keyword>
<comment type="caution">
    <text evidence="8">The sequence shown here is derived from an EMBL/GenBank/DDBJ whole genome shotgun (WGS) entry which is preliminary data.</text>
</comment>
<evidence type="ECO:0000256" key="6">
    <source>
        <dbReference type="RuleBase" id="RU000507"/>
    </source>
</evidence>
<evidence type="ECO:0000256" key="1">
    <source>
        <dbReference type="ARBA" id="ARBA00004496"/>
    </source>
</evidence>
<dbReference type="Proteomes" id="UP000179467">
    <property type="component" value="Unassembled WGS sequence"/>
</dbReference>
<dbReference type="SMART" id="SM00450">
    <property type="entry name" value="RHOD"/>
    <property type="match status" value="2"/>
</dbReference>
<proteinExistence type="predicted"/>
<dbReference type="InterPro" id="IPR045078">
    <property type="entry name" value="TST/MPST-like"/>
</dbReference>
<dbReference type="SUPFAM" id="SSF52821">
    <property type="entry name" value="Rhodanese/Cell cycle control phosphatase"/>
    <property type="match status" value="2"/>
</dbReference>
<reference evidence="8 9" key="1">
    <citation type="submission" date="2016-09" db="EMBL/GenBank/DDBJ databases">
        <title>Metabolic pathway, cell adaptation mechanisms and a novel monoxygenase revealed through proteogenomic-transcription analysis of a Sphingomonas haloaromaticamans strain degrading the fungicide ortho-phenylphenol.</title>
        <authorList>
            <person name="Perruchon C."/>
            <person name="Papadopoulou E.S."/>
            <person name="Rousidou C."/>
            <person name="Vasileiadis S."/>
            <person name="Tanou G."/>
            <person name="Amoutzias G."/>
            <person name="Molassiotis A."/>
            <person name="Karpouzas D.G."/>
        </authorList>
    </citation>
    <scope>NUCLEOTIDE SEQUENCE [LARGE SCALE GENOMIC DNA]</scope>
    <source>
        <strain evidence="8 9">P3</strain>
    </source>
</reference>
<sequence length="279" mass="30322">MDPLVSTRWLADAMDEPDLVILDASYFPLDPTRDPATEYEAGHIPGAMFMGLASLADTNSPLPGMLPPAEKFASRMAALGIGDGSRVVLYDSTPHRTSARAWWMFRTFGKNQVAILDGGFQKWQAEGRPLETGRRETRHRHFTVWKDEARVRDLDQMRANLASGAEQVVDARGAKRFTGEEADPRGLASGHIPESRSLPMDRLLNADGTFKDEAGIRAEFAAAGIDLARPLVTTCGSGVTAATVLFAAHLIGKDDVALYDGSWSEWGMRPDTPKALGPA</sequence>
<dbReference type="RefSeq" id="WP_070935243.1">
    <property type="nucleotide sequence ID" value="NZ_MIPT01000001.1"/>
</dbReference>
<dbReference type="PROSITE" id="PS50206">
    <property type="entry name" value="RHODANESE_3"/>
    <property type="match status" value="2"/>
</dbReference>
<comment type="catalytic activity">
    <reaction evidence="5">
        <text>2-oxo-3-sulfanylpropanoate + [thioredoxin]-dithiol = [thioredoxin]-disulfide + hydrogen sulfide + pyruvate + H(+)</text>
        <dbReference type="Rhea" id="RHEA:21740"/>
        <dbReference type="Rhea" id="RHEA-COMP:10698"/>
        <dbReference type="Rhea" id="RHEA-COMP:10700"/>
        <dbReference type="ChEBI" id="CHEBI:15361"/>
        <dbReference type="ChEBI" id="CHEBI:15378"/>
        <dbReference type="ChEBI" id="CHEBI:29919"/>
        <dbReference type="ChEBI" id="CHEBI:29950"/>
        <dbReference type="ChEBI" id="CHEBI:50058"/>
        <dbReference type="ChEBI" id="CHEBI:57678"/>
        <dbReference type="EC" id="2.8.1.2"/>
    </reaction>
    <physiologicalReaction direction="left-to-right" evidence="5">
        <dbReference type="Rhea" id="RHEA:21741"/>
    </physiologicalReaction>
</comment>
<dbReference type="InterPro" id="IPR036873">
    <property type="entry name" value="Rhodanese-like_dom_sf"/>
</dbReference>
<evidence type="ECO:0000259" key="7">
    <source>
        <dbReference type="PROSITE" id="PS50206"/>
    </source>
</evidence>
<feature type="domain" description="Rhodanese" evidence="7">
    <location>
        <begin position="15"/>
        <end position="132"/>
    </location>
</feature>
<dbReference type="GO" id="GO:0016784">
    <property type="term" value="F:3-mercaptopyruvate sulfurtransferase activity"/>
    <property type="evidence" value="ECO:0007669"/>
    <property type="project" value="UniProtKB-EC"/>
</dbReference>
<dbReference type="Pfam" id="PF00581">
    <property type="entry name" value="Rhodanese"/>
    <property type="match status" value="2"/>
</dbReference>
<dbReference type="OrthoDB" id="9781034at2"/>
<evidence type="ECO:0000313" key="8">
    <source>
        <dbReference type="EMBL" id="OHT22253.1"/>
    </source>
</evidence>
<dbReference type="CDD" id="cd01449">
    <property type="entry name" value="TST_Repeat_2"/>
    <property type="match status" value="1"/>
</dbReference>
<dbReference type="AlphaFoldDB" id="A0A1S1HLZ3"/>
<organism evidence="8 9">
    <name type="scientific">Edaphosphingomonas haloaromaticamans</name>
    <dbReference type="NCBI Taxonomy" id="653954"/>
    <lineage>
        <taxon>Bacteria</taxon>
        <taxon>Pseudomonadati</taxon>
        <taxon>Pseudomonadota</taxon>
        <taxon>Alphaproteobacteria</taxon>
        <taxon>Sphingomonadales</taxon>
        <taxon>Rhizorhabdaceae</taxon>
        <taxon>Edaphosphingomonas</taxon>
    </lineage>
</organism>
<dbReference type="PROSITE" id="PS00683">
    <property type="entry name" value="RHODANESE_2"/>
    <property type="match status" value="1"/>
</dbReference>
<dbReference type="EMBL" id="MIPT01000001">
    <property type="protein sequence ID" value="OHT22253.1"/>
    <property type="molecule type" value="Genomic_DNA"/>
</dbReference>
<dbReference type="GO" id="GO:0004792">
    <property type="term" value="F:thiosulfate-cyanide sulfurtransferase activity"/>
    <property type="evidence" value="ECO:0007669"/>
    <property type="project" value="InterPro"/>
</dbReference>
<accession>A0A1S1HLZ3</accession>
<dbReference type="Gene3D" id="3.40.250.10">
    <property type="entry name" value="Rhodanese-like domain"/>
    <property type="match status" value="2"/>
</dbReference>
<dbReference type="InterPro" id="IPR001307">
    <property type="entry name" value="Thiosulphate_STrfase_CS"/>
</dbReference>
<dbReference type="PANTHER" id="PTHR11364">
    <property type="entry name" value="THIOSULFATE SULFERTANSFERASE"/>
    <property type="match status" value="1"/>
</dbReference>
<keyword evidence="9" id="KW-1185">Reference proteome</keyword>
<dbReference type="FunFam" id="3.40.250.10:FF:000015">
    <property type="entry name" value="Sulfurtransferase"/>
    <property type="match status" value="1"/>
</dbReference>
<gene>
    <name evidence="8" type="primary">sseA</name>
    <name evidence="8" type="ORF">BHE75_04279</name>
</gene>
<evidence type="ECO:0000256" key="2">
    <source>
        <dbReference type="ARBA" id="ARBA00022490"/>
    </source>
</evidence>
<keyword evidence="8" id="KW-0670">Pyruvate</keyword>
<comment type="subcellular location">
    <subcellularLocation>
        <location evidence="1">Cytoplasm</location>
    </subcellularLocation>
</comment>
<dbReference type="CDD" id="cd01448">
    <property type="entry name" value="TST_Repeat_1"/>
    <property type="match status" value="1"/>
</dbReference>
<dbReference type="FunFam" id="3.40.250.10:FF:000001">
    <property type="entry name" value="Sulfurtransferase"/>
    <property type="match status" value="1"/>
</dbReference>
<keyword evidence="2" id="KW-0963">Cytoplasm</keyword>
<protein>
    <recommendedName>
        <fullName evidence="6">Sulfurtransferase</fullName>
    </recommendedName>
</protein>
<feature type="domain" description="Rhodanese" evidence="7">
    <location>
        <begin position="162"/>
        <end position="275"/>
    </location>
</feature>
<dbReference type="PANTHER" id="PTHR11364:SF27">
    <property type="entry name" value="SULFURTRANSFERASE"/>
    <property type="match status" value="1"/>
</dbReference>
<dbReference type="NCBIfam" id="NF008557">
    <property type="entry name" value="PRK11493.1"/>
    <property type="match status" value="1"/>
</dbReference>
<dbReference type="GO" id="GO:0005737">
    <property type="term" value="C:cytoplasm"/>
    <property type="evidence" value="ECO:0007669"/>
    <property type="project" value="UniProtKB-SubCell"/>
</dbReference>